<proteinExistence type="predicted"/>
<dbReference type="AlphaFoldDB" id="A0A4Q5LY66"/>
<dbReference type="InterPro" id="IPR036587">
    <property type="entry name" value="NucleaseA_inhib-like_sf"/>
</dbReference>
<dbReference type="OrthoDB" id="960668at2"/>
<dbReference type="SUPFAM" id="SSF82602">
    <property type="entry name" value="Nuclease A inhibitor (NuiA)"/>
    <property type="match status" value="1"/>
</dbReference>
<keyword evidence="2" id="KW-1185">Reference proteome</keyword>
<reference evidence="1 2" key="1">
    <citation type="submission" date="2019-02" db="EMBL/GenBank/DDBJ databases">
        <title>Bacterial novel species Emticicia sp. 17J42-9 isolated from soil.</title>
        <authorList>
            <person name="Jung H.-Y."/>
        </authorList>
    </citation>
    <scope>NUCLEOTIDE SEQUENCE [LARGE SCALE GENOMIC DNA]</scope>
    <source>
        <strain evidence="1 2">17J42-9</strain>
    </source>
</reference>
<protein>
    <recommendedName>
        <fullName evidence="3">Nuclease</fullName>
    </recommendedName>
</protein>
<name>A0A4Q5LY66_9BACT</name>
<evidence type="ECO:0000313" key="1">
    <source>
        <dbReference type="EMBL" id="RYU94801.1"/>
    </source>
</evidence>
<sequence>MESEKNNVESESSKETSVAQKSVVDLLKENAVDVLYPSESDEKVKVIDWQADHPAPFNTILFRKYIGLTPADRVETLPWEKFFKVVLEEQDWWTDYEKERAEKFAKIKAIMQENLTELEYLRAGRVEVEAYLIGKDAEGKWKGLKTLIVES</sequence>
<gene>
    <name evidence="1" type="ORF">EWM59_14925</name>
</gene>
<evidence type="ECO:0008006" key="3">
    <source>
        <dbReference type="Google" id="ProtNLM"/>
    </source>
</evidence>
<accession>A0A4Q5LY66</accession>
<dbReference type="Gene3D" id="3.40.1460.10">
    <property type="entry name" value="Nuclease A inhibitor-like"/>
    <property type="match status" value="1"/>
</dbReference>
<evidence type="ECO:0000313" key="2">
    <source>
        <dbReference type="Proteomes" id="UP000293162"/>
    </source>
</evidence>
<dbReference type="Pfam" id="PF07924">
    <property type="entry name" value="NuiA"/>
    <property type="match status" value="1"/>
</dbReference>
<organism evidence="1 2">
    <name type="scientific">Emticicia agri</name>
    <dbReference type="NCBI Taxonomy" id="2492393"/>
    <lineage>
        <taxon>Bacteria</taxon>
        <taxon>Pseudomonadati</taxon>
        <taxon>Bacteroidota</taxon>
        <taxon>Cytophagia</taxon>
        <taxon>Cytophagales</taxon>
        <taxon>Leadbetterellaceae</taxon>
        <taxon>Emticicia</taxon>
    </lineage>
</organism>
<dbReference type="Proteomes" id="UP000293162">
    <property type="component" value="Unassembled WGS sequence"/>
</dbReference>
<dbReference type="EMBL" id="SEWF01000021">
    <property type="protein sequence ID" value="RYU94801.1"/>
    <property type="molecule type" value="Genomic_DNA"/>
</dbReference>
<comment type="caution">
    <text evidence="1">The sequence shown here is derived from an EMBL/GenBank/DDBJ whole genome shotgun (WGS) entry which is preliminary data.</text>
</comment>
<dbReference type="RefSeq" id="WP_130021935.1">
    <property type="nucleotide sequence ID" value="NZ_SEWF01000021.1"/>
</dbReference>
<dbReference type="InterPro" id="IPR012489">
    <property type="entry name" value="NucleaseA_inhib-like"/>
</dbReference>